<dbReference type="InterPro" id="IPR020845">
    <property type="entry name" value="AMP-binding_CS"/>
</dbReference>
<comment type="similarity">
    <text evidence="1">Belongs to the ATP-dependent AMP-binding enzyme family.</text>
</comment>
<proteinExistence type="inferred from homology"/>
<dbReference type="InterPro" id="IPR025110">
    <property type="entry name" value="AMP-bd_C"/>
</dbReference>
<dbReference type="Gene3D" id="3.30.300.30">
    <property type="match status" value="1"/>
</dbReference>
<dbReference type="AlphaFoldDB" id="A0A1G7SNY5"/>
<feature type="domain" description="AMP-binding enzyme C-terminal" evidence="4">
    <location>
        <begin position="432"/>
        <end position="505"/>
    </location>
</feature>
<name>A0A1G7SNY5_PSEOR</name>
<dbReference type="Pfam" id="PF13193">
    <property type="entry name" value="AMP-binding_C"/>
    <property type="match status" value="1"/>
</dbReference>
<keyword evidence="2 5" id="KW-0436">Ligase</keyword>
<evidence type="ECO:0000259" key="3">
    <source>
        <dbReference type="Pfam" id="PF00501"/>
    </source>
</evidence>
<dbReference type="Gene3D" id="3.40.50.12780">
    <property type="entry name" value="N-terminal domain of ligase-like"/>
    <property type="match status" value="1"/>
</dbReference>
<evidence type="ECO:0000256" key="2">
    <source>
        <dbReference type="ARBA" id="ARBA00022598"/>
    </source>
</evidence>
<accession>A0A1G7SNY5</accession>
<dbReference type="GO" id="GO:0006631">
    <property type="term" value="P:fatty acid metabolic process"/>
    <property type="evidence" value="ECO:0007669"/>
    <property type="project" value="TreeGrafter"/>
</dbReference>
<dbReference type="STRING" id="366584.SAMN05216377_11050"/>
<dbReference type="InterPro" id="IPR000873">
    <property type="entry name" value="AMP-dep_synth/lig_dom"/>
</dbReference>
<dbReference type="Proteomes" id="UP000198967">
    <property type="component" value="Unassembled WGS sequence"/>
</dbReference>
<dbReference type="PANTHER" id="PTHR43201">
    <property type="entry name" value="ACYL-COA SYNTHETASE"/>
    <property type="match status" value="1"/>
</dbReference>
<keyword evidence="6" id="KW-1185">Reference proteome</keyword>
<evidence type="ECO:0000259" key="4">
    <source>
        <dbReference type="Pfam" id="PF13193"/>
    </source>
</evidence>
<dbReference type="GO" id="GO:0031956">
    <property type="term" value="F:medium-chain fatty acid-CoA ligase activity"/>
    <property type="evidence" value="ECO:0007669"/>
    <property type="project" value="TreeGrafter"/>
</dbReference>
<dbReference type="InterPro" id="IPR042099">
    <property type="entry name" value="ANL_N_sf"/>
</dbReference>
<dbReference type="RefSeq" id="WP_176921355.1">
    <property type="nucleotide sequence ID" value="NZ_FNBE01000010.1"/>
</dbReference>
<protein>
    <submittedName>
        <fullName evidence="5">Crotonobetaine/carnitine-CoA ligase</fullName>
    </submittedName>
</protein>
<dbReference type="PROSITE" id="PS00455">
    <property type="entry name" value="AMP_BINDING"/>
    <property type="match status" value="1"/>
</dbReference>
<evidence type="ECO:0000256" key="1">
    <source>
        <dbReference type="ARBA" id="ARBA00006432"/>
    </source>
</evidence>
<feature type="domain" description="AMP-dependent synthetase/ligase" evidence="3">
    <location>
        <begin position="27"/>
        <end position="381"/>
    </location>
</feature>
<dbReference type="EMBL" id="FNBE01000010">
    <property type="protein sequence ID" value="SDG24776.1"/>
    <property type="molecule type" value="Genomic_DNA"/>
</dbReference>
<organism evidence="5 6">
    <name type="scientific">Pseudonocardia oroxyli</name>
    <dbReference type="NCBI Taxonomy" id="366584"/>
    <lineage>
        <taxon>Bacteria</taxon>
        <taxon>Bacillati</taxon>
        <taxon>Actinomycetota</taxon>
        <taxon>Actinomycetes</taxon>
        <taxon>Pseudonocardiales</taxon>
        <taxon>Pseudonocardiaceae</taxon>
        <taxon>Pseudonocardia</taxon>
    </lineage>
</organism>
<reference evidence="5 6" key="1">
    <citation type="submission" date="2016-10" db="EMBL/GenBank/DDBJ databases">
        <authorList>
            <person name="de Groot N.N."/>
        </authorList>
    </citation>
    <scope>NUCLEOTIDE SEQUENCE [LARGE SCALE GENOMIC DNA]</scope>
    <source>
        <strain evidence="5 6">CGMCC 4.3143</strain>
    </source>
</reference>
<dbReference type="PANTHER" id="PTHR43201:SF5">
    <property type="entry name" value="MEDIUM-CHAIN ACYL-COA LIGASE ACSF2, MITOCHONDRIAL"/>
    <property type="match status" value="1"/>
</dbReference>
<dbReference type="InterPro" id="IPR045851">
    <property type="entry name" value="AMP-bd_C_sf"/>
</dbReference>
<evidence type="ECO:0000313" key="6">
    <source>
        <dbReference type="Proteomes" id="UP000198967"/>
    </source>
</evidence>
<evidence type="ECO:0000313" key="5">
    <source>
        <dbReference type="EMBL" id="SDG24776.1"/>
    </source>
</evidence>
<dbReference type="Pfam" id="PF00501">
    <property type="entry name" value="AMP-binding"/>
    <property type="match status" value="1"/>
</dbReference>
<gene>
    <name evidence="5" type="ORF">SAMN05216377_11050</name>
</gene>
<dbReference type="SUPFAM" id="SSF56801">
    <property type="entry name" value="Acetyl-CoA synthetase-like"/>
    <property type="match status" value="1"/>
</dbReference>
<sequence>MSSTPYRHHPLPPLPERTVFRALEAAATADHGVRVRDRAESLSPAGLIQDATALAHGLRRLGIGVGEPVATVLDNHLDHVRLWFALSLGGHVSVPLNTALRGAQAQFMIADSGAEVLVCEERILPALADVLGALPRLRAVVVRSAAGDTPEAVPGLTVLPWEALCTSGGGAFPHVGPEHVQAVMYTSGSTGRPKGVVVTQAQTYTRAAVVDQRVESDRAVMLSPLPLFHVAGQCRGVLGPVVQGIDSVVLPRFSVRSFWEDVRHFGATSTLLMGTMAGYLLSVPPQETDRDHPLQLTIMSPVTARSVEFADRFGTRVVASYGTTEVGTIASGETRTPGSLGWVHPEFEARVAGADDREVPAGTEGELLVRGREPWTTTPGYHDNPAATVELWRNQWLHTGDRVRREADGELVFVGRSKDVIRRSGENISPSEVEEAVRRVAGVRDCVALGVPSLEGEEDVKIVVIGEPGLHAAGLHAALVETLPRFMQPRYIELVEAFALTPTAKIDKPAMRSMAEPQVWRAP</sequence>